<evidence type="ECO:0000313" key="6">
    <source>
        <dbReference type="EMBL" id="TWU66237.1"/>
    </source>
</evidence>
<feature type="region of interest" description="Disordered" evidence="4">
    <location>
        <begin position="424"/>
        <end position="443"/>
    </location>
</feature>
<dbReference type="Gene3D" id="1.10.1660.10">
    <property type="match status" value="1"/>
</dbReference>
<feature type="compositionally biased region" description="Acidic residues" evidence="4">
    <location>
        <begin position="14"/>
        <end position="32"/>
    </location>
</feature>
<dbReference type="InterPro" id="IPR050498">
    <property type="entry name" value="Ycf3"/>
</dbReference>
<evidence type="ECO:0000256" key="3">
    <source>
        <dbReference type="PROSITE-ProRule" id="PRU00339"/>
    </source>
</evidence>
<dbReference type="InterPro" id="IPR000551">
    <property type="entry name" value="MerR-type_HTH_dom"/>
</dbReference>
<evidence type="ECO:0000256" key="2">
    <source>
        <dbReference type="ARBA" id="ARBA00022803"/>
    </source>
</evidence>
<feature type="repeat" description="TPR" evidence="3">
    <location>
        <begin position="319"/>
        <end position="352"/>
    </location>
</feature>
<dbReference type="GO" id="GO:0003677">
    <property type="term" value="F:DNA binding"/>
    <property type="evidence" value="ECO:0007669"/>
    <property type="project" value="InterPro"/>
</dbReference>
<dbReference type="PROSITE" id="PS50937">
    <property type="entry name" value="HTH_MERR_2"/>
    <property type="match status" value="1"/>
</dbReference>
<feature type="compositionally biased region" description="Basic and acidic residues" evidence="4">
    <location>
        <begin position="425"/>
        <end position="434"/>
    </location>
</feature>
<dbReference type="PANTHER" id="PTHR44858:SF1">
    <property type="entry name" value="UDP-N-ACETYLGLUCOSAMINE--PEPTIDE N-ACETYLGLUCOSAMINYLTRANSFERASE SPINDLY-RELATED"/>
    <property type="match status" value="1"/>
</dbReference>
<evidence type="ECO:0000259" key="5">
    <source>
        <dbReference type="PROSITE" id="PS50937"/>
    </source>
</evidence>
<dbReference type="PANTHER" id="PTHR44858">
    <property type="entry name" value="TETRATRICOPEPTIDE REPEAT PROTEIN 6"/>
    <property type="match status" value="1"/>
</dbReference>
<dbReference type="Gene3D" id="1.25.40.10">
    <property type="entry name" value="Tetratricopeptide repeat domain"/>
    <property type="match status" value="1"/>
</dbReference>
<dbReference type="SUPFAM" id="SSF48452">
    <property type="entry name" value="TPR-like"/>
    <property type="match status" value="1"/>
</dbReference>
<dbReference type="Proteomes" id="UP000316476">
    <property type="component" value="Unassembled WGS sequence"/>
</dbReference>
<dbReference type="Pfam" id="PF13411">
    <property type="entry name" value="MerR_1"/>
    <property type="match status" value="1"/>
</dbReference>
<evidence type="ECO:0000313" key="7">
    <source>
        <dbReference type="Proteomes" id="UP000316476"/>
    </source>
</evidence>
<dbReference type="SMART" id="SM00028">
    <property type="entry name" value="TPR"/>
    <property type="match status" value="3"/>
</dbReference>
<dbReference type="InterPro" id="IPR009061">
    <property type="entry name" value="DNA-bd_dom_put_sf"/>
</dbReference>
<sequence length="460" mass="51249">MQLGISPDQGDNSSMDDIDQSDDEPIDPMDQDQDAAPVVTQATGMIDGIRIALAGRLGSMNRREATNLLRSFGATIVDAHQDAIHWVVIGADESPLTQHELLPASLRDAVGKGDTELIAEADLWQRLGLVETDTVGRQYYTPMMLADLLDIPLHVIRRWQRRGLIRPVRTMHRLPYFDFQEVATAKRLAQWIDAGASPKAIEQRLVDLIEVLPDIQRPLDQLSILVEGKHVLLRGGEGLIETGGQMRFDFDACEPSEPETVDDDVVFPIESWEAPLAHADALASDDELLVAAFEADDRDDLETAIDCCHAILARDGPRADICFQLGEWLYRMNEPVAARERFYMAIELDPELVEARACLGMVLAELGQDELAIAAFRGVLSLHPDYPDAHYHVANLLADSGRDIEAEQHWKRFLHLSPESPWAGEARRRLKESQPDFDVEIEPGAEQDEAAISIVRPDDP</sequence>
<feature type="repeat" description="TPR" evidence="3">
    <location>
        <begin position="353"/>
        <end position="386"/>
    </location>
</feature>
<keyword evidence="2 3" id="KW-0802">TPR repeat</keyword>
<dbReference type="Gene3D" id="3.40.50.10190">
    <property type="entry name" value="BRCT domain"/>
    <property type="match status" value="1"/>
</dbReference>
<dbReference type="SUPFAM" id="SSF46955">
    <property type="entry name" value="Putative DNA-binding domain"/>
    <property type="match status" value="1"/>
</dbReference>
<evidence type="ECO:0000256" key="1">
    <source>
        <dbReference type="ARBA" id="ARBA00022737"/>
    </source>
</evidence>
<name>A0A5C6FTB4_9PLAN</name>
<protein>
    <submittedName>
        <fullName evidence="6">Tetratricopeptide repeat protein</fullName>
    </submittedName>
</protein>
<accession>A0A5C6FTB4</accession>
<feature type="domain" description="HTH merR-type" evidence="5">
    <location>
        <begin position="139"/>
        <end position="208"/>
    </location>
</feature>
<dbReference type="AlphaFoldDB" id="A0A5C6FTB4"/>
<dbReference type="GO" id="GO:0006355">
    <property type="term" value="P:regulation of DNA-templated transcription"/>
    <property type="evidence" value="ECO:0007669"/>
    <property type="project" value="InterPro"/>
</dbReference>
<organism evidence="6 7">
    <name type="scientific">Crateriforma conspicua</name>
    <dbReference type="NCBI Taxonomy" id="2527996"/>
    <lineage>
        <taxon>Bacteria</taxon>
        <taxon>Pseudomonadati</taxon>
        <taxon>Planctomycetota</taxon>
        <taxon>Planctomycetia</taxon>
        <taxon>Planctomycetales</taxon>
        <taxon>Planctomycetaceae</taxon>
        <taxon>Crateriforma</taxon>
    </lineage>
</organism>
<reference evidence="6 7" key="1">
    <citation type="submission" date="2019-02" db="EMBL/GenBank/DDBJ databases">
        <title>Deep-cultivation of Planctomycetes and their phenomic and genomic characterization uncovers novel biology.</title>
        <authorList>
            <person name="Wiegand S."/>
            <person name="Jogler M."/>
            <person name="Boedeker C."/>
            <person name="Pinto D."/>
            <person name="Vollmers J."/>
            <person name="Rivas-Marin E."/>
            <person name="Kohn T."/>
            <person name="Peeters S.H."/>
            <person name="Heuer A."/>
            <person name="Rast P."/>
            <person name="Oberbeckmann S."/>
            <person name="Bunk B."/>
            <person name="Jeske O."/>
            <person name="Meyerdierks A."/>
            <person name="Storesund J.E."/>
            <person name="Kallscheuer N."/>
            <person name="Luecker S."/>
            <person name="Lage O.M."/>
            <person name="Pohl T."/>
            <person name="Merkel B.J."/>
            <person name="Hornburger P."/>
            <person name="Mueller R.-W."/>
            <person name="Bruemmer F."/>
            <person name="Labrenz M."/>
            <person name="Spormann A.M."/>
            <person name="Op Den Camp H."/>
            <person name="Overmann J."/>
            <person name="Amann R."/>
            <person name="Jetten M.S.M."/>
            <person name="Mascher T."/>
            <person name="Medema M.H."/>
            <person name="Devos D.P."/>
            <person name="Kaster A.-K."/>
            <person name="Ovreas L."/>
            <person name="Rohde M."/>
            <person name="Galperin M.Y."/>
            <person name="Jogler C."/>
        </authorList>
    </citation>
    <scope>NUCLEOTIDE SEQUENCE [LARGE SCALE GENOMIC DNA]</scope>
    <source>
        <strain evidence="6 7">V7</strain>
    </source>
</reference>
<dbReference type="InterPro" id="IPR036420">
    <property type="entry name" value="BRCT_dom_sf"/>
</dbReference>
<dbReference type="PROSITE" id="PS50005">
    <property type="entry name" value="TPR"/>
    <property type="match status" value="2"/>
</dbReference>
<keyword evidence="1" id="KW-0677">Repeat</keyword>
<dbReference type="EMBL" id="SJPZ01000001">
    <property type="protein sequence ID" value="TWU66237.1"/>
    <property type="molecule type" value="Genomic_DNA"/>
</dbReference>
<dbReference type="InterPro" id="IPR019734">
    <property type="entry name" value="TPR_rpt"/>
</dbReference>
<comment type="caution">
    <text evidence="6">The sequence shown here is derived from an EMBL/GenBank/DDBJ whole genome shotgun (WGS) entry which is preliminary data.</text>
</comment>
<proteinExistence type="predicted"/>
<feature type="region of interest" description="Disordered" evidence="4">
    <location>
        <begin position="1"/>
        <end position="32"/>
    </location>
</feature>
<gene>
    <name evidence="6" type="ORF">V7x_17990</name>
</gene>
<evidence type="ECO:0000256" key="4">
    <source>
        <dbReference type="SAM" id="MobiDB-lite"/>
    </source>
</evidence>
<dbReference type="InterPro" id="IPR011990">
    <property type="entry name" value="TPR-like_helical_dom_sf"/>
</dbReference>